<feature type="region of interest" description="Disordered" evidence="1">
    <location>
        <begin position="1"/>
        <end position="44"/>
    </location>
</feature>
<feature type="domain" description="HTH merR-type" evidence="2">
    <location>
        <begin position="74"/>
        <end position="146"/>
    </location>
</feature>
<dbReference type="SMART" id="SM00422">
    <property type="entry name" value="HTH_MERR"/>
    <property type="match status" value="1"/>
</dbReference>
<dbReference type="InterPro" id="IPR009061">
    <property type="entry name" value="DNA-bd_dom_put_sf"/>
</dbReference>
<dbReference type="GO" id="GO:0006355">
    <property type="term" value="P:regulation of DNA-templated transcription"/>
    <property type="evidence" value="ECO:0007669"/>
    <property type="project" value="InterPro"/>
</dbReference>
<organism evidence="3 4">
    <name type="scientific">Bifidobacterium gallicum DSM 20093 = LMG 11596</name>
    <dbReference type="NCBI Taxonomy" id="561180"/>
    <lineage>
        <taxon>Bacteria</taxon>
        <taxon>Bacillati</taxon>
        <taxon>Actinomycetota</taxon>
        <taxon>Actinomycetes</taxon>
        <taxon>Bifidobacteriales</taxon>
        <taxon>Bifidobacteriaceae</taxon>
        <taxon>Bifidobacterium</taxon>
    </lineage>
</organism>
<evidence type="ECO:0000256" key="1">
    <source>
        <dbReference type="SAM" id="MobiDB-lite"/>
    </source>
</evidence>
<gene>
    <name evidence="3" type="ORF">BGLCM_1068</name>
</gene>
<dbReference type="Gene3D" id="1.10.1660.10">
    <property type="match status" value="1"/>
</dbReference>
<proteinExistence type="predicted"/>
<evidence type="ECO:0000313" key="3">
    <source>
        <dbReference type="EMBL" id="KFI58774.1"/>
    </source>
</evidence>
<evidence type="ECO:0000313" key="4">
    <source>
        <dbReference type="Proteomes" id="UP000029074"/>
    </source>
</evidence>
<accession>A0A087AJ24</accession>
<protein>
    <submittedName>
        <fullName evidence="3">Transcriptional regulator, MerR family</fullName>
    </submittedName>
</protein>
<reference evidence="3 4" key="1">
    <citation type="submission" date="2014-03" db="EMBL/GenBank/DDBJ databases">
        <title>Genomics of Bifidobacteria.</title>
        <authorList>
            <person name="Ventura M."/>
            <person name="Milani C."/>
            <person name="Lugli G.A."/>
        </authorList>
    </citation>
    <scope>NUCLEOTIDE SEQUENCE [LARGE SCALE GENOMIC DNA]</scope>
    <source>
        <strain evidence="3 4">LMG 11596</strain>
    </source>
</reference>
<dbReference type="AlphaFoldDB" id="A0A087AJ24"/>
<comment type="caution">
    <text evidence="3">The sequence shown here is derived from an EMBL/GenBank/DDBJ whole genome shotgun (WGS) entry which is preliminary data.</text>
</comment>
<name>A0A087AJ24_9BIFI</name>
<feature type="compositionally biased region" description="Polar residues" evidence="1">
    <location>
        <begin position="1"/>
        <end position="10"/>
    </location>
</feature>
<keyword evidence="4" id="KW-1185">Reference proteome</keyword>
<dbReference type="InterPro" id="IPR000551">
    <property type="entry name" value="MerR-type_HTH_dom"/>
</dbReference>
<dbReference type="Proteomes" id="UP000029074">
    <property type="component" value="Unassembled WGS sequence"/>
</dbReference>
<dbReference type="Pfam" id="PF13411">
    <property type="entry name" value="MerR_1"/>
    <property type="match status" value="1"/>
</dbReference>
<dbReference type="EMBL" id="JGYW01000005">
    <property type="protein sequence ID" value="KFI58774.1"/>
    <property type="molecule type" value="Genomic_DNA"/>
</dbReference>
<dbReference type="SUPFAM" id="SSF46955">
    <property type="entry name" value="Putative DNA-binding domain"/>
    <property type="match status" value="1"/>
</dbReference>
<sequence length="260" mass="28854">MSASSQTVQLASADGHGISANPSEGYAPMPAQTKLPHHQRGVRSIHAAQPQIMGGLVQGELFDTADSERFTRGYRGTVASKIAGITYRQLDYWARQHIVEPSLAQSQGSGSRRLYSLKDVIILAVSKRLLDVGINLQNVTQAVQFLMDKTTAQLEHTTILCDGMYVHECASPDQIAALLGEGKAVFGVSVGALWHRIHDALESEPYTELDDNDDDVPVLIALDDVDELAAERAERMEQRFEQRFEHRQHVMQELNEHTRL</sequence>
<dbReference type="GO" id="GO:0003677">
    <property type="term" value="F:DNA binding"/>
    <property type="evidence" value="ECO:0007669"/>
    <property type="project" value="InterPro"/>
</dbReference>
<evidence type="ECO:0000259" key="2">
    <source>
        <dbReference type="SMART" id="SM00422"/>
    </source>
</evidence>